<organismHost>
    <name type="scientific">Homo sapiens</name>
    <name type="common">Human</name>
    <dbReference type="NCBI Taxonomy" id="9606"/>
</organismHost>
<organism evidence="2">
    <name type="scientific">Human adenovirus A serotype 12</name>
    <name type="common">HAdV-12</name>
    <name type="synonym">Human adenovirus 12</name>
    <dbReference type="NCBI Taxonomy" id="28282"/>
    <lineage>
        <taxon>Viruses</taxon>
        <taxon>Varidnaviria</taxon>
        <taxon>Bamfordvirae</taxon>
        <taxon>Preplasmiviricota</taxon>
        <taxon>Polisuviricotina</taxon>
        <taxon>Pharingeaviricetes</taxon>
        <taxon>Rowavirales</taxon>
        <taxon>Adenoviridae</taxon>
        <taxon>Mastadenovirus</taxon>
        <taxon>Mastadenovirus adami</taxon>
        <taxon>Human mastadenovirus A</taxon>
    </lineage>
</organism>
<dbReference type="InterPro" id="IPR029054">
    <property type="entry name" value="dUTPase-like"/>
</dbReference>
<feature type="domain" description="dUTPase-like" evidence="1">
    <location>
        <begin position="19"/>
        <end position="118"/>
    </location>
</feature>
<dbReference type="Gene3D" id="2.70.40.10">
    <property type="match status" value="1"/>
</dbReference>
<dbReference type="InterPro" id="IPR036157">
    <property type="entry name" value="dUTPase-like_sf"/>
</dbReference>
<sequence>MAAFETLYVYFTGPGAMLPEQEGDSNAYVLFSPANFVIPPHGVVLLYLHIAVDIPPGYLGTLFSLCDMNARGVFVGAETLYPGSRMELSVLLFNHSDVFCDVRAKQPVARLLLSRVVFPPVCQASLI</sequence>
<dbReference type="EMBL" id="KX868289">
    <property type="protein sequence ID" value="AZI15448.1"/>
    <property type="molecule type" value="Genomic_DNA"/>
</dbReference>
<reference evidence="2" key="1">
    <citation type="submission" date="2016-09" db="EMBL/GenBank/DDBJ databases">
        <title>A new generic human adenovirus multigene typing system reveals a high ratio of recombinant strains and possible new types in a collection of Swedish isolates.</title>
        <authorList>
            <person name="Kajan G.L."/>
            <person name="Lipiec A."/>
            <person name="Bartha D."/>
            <person name="Allard A."/>
            <person name="Arnberg N."/>
        </authorList>
    </citation>
    <scope>NUCLEOTIDE SEQUENCE [LARGE SCALE GENOMIC DNA]</scope>
    <source>
        <strain evidence="2">GyK010</strain>
    </source>
</reference>
<dbReference type="SUPFAM" id="SSF51283">
    <property type="entry name" value="dUTPase-like"/>
    <property type="match status" value="1"/>
</dbReference>
<accession>A0A3G8WBR2</accession>
<evidence type="ECO:0000313" key="2">
    <source>
        <dbReference type="EMBL" id="AZI15448.1"/>
    </source>
</evidence>
<proteinExistence type="predicted"/>
<name>A0A3G8WBR2_ADE12</name>
<dbReference type="Pfam" id="PF00692">
    <property type="entry name" value="dUTPase"/>
    <property type="match status" value="1"/>
</dbReference>
<evidence type="ECO:0000259" key="1">
    <source>
        <dbReference type="Pfam" id="PF00692"/>
    </source>
</evidence>
<protein>
    <submittedName>
        <fullName evidence="2">Control protein E4orf1</fullName>
    </submittedName>
</protein>
<dbReference type="Proteomes" id="UP000319239">
    <property type="component" value="Segment"/>
</dbReference>